<dbReference type="Proteomes" id="UP000253729">
    <property type="component" value="Unassembled WGS sequence"/>
</dbReference>
<evidence type="ECO:0000313" key="2">
    <source>
        <dbReference type="Proteomes" id="UP000253729"/>
    </source>
</evidence>
<name>A0A3F3PMX5_9EURO</name>
<accession>A0A3F3PMX5</accession>
<reference evidence="1 2" key="1">
    <citation type="submission" date="2018-07" db="EMBL/GenBank/DDBJ databases">
        <title>The genomes of Aspergillus section Nigri reveals drivers in fungal speciation.</title>
        <authorList>
            <consortium name="DOE Joint Genome Institute"/>
            <person name="Vesth T.C."/>
            <person name="Nybo J."/>
            <person name="Theobald S."/>
            <person name="Brandl J."/>
            <person name="Frisvad J.C."/>
            <person name="Nielsen K.F."/>
            <person name="Lyhne E.K."/>
            <person name="Kogle M.E."/>
            <person name="Kuo A."/>
            <person name="Riley R."/>
            <person name="Clum A."/>
            <person name="Nolan M."/>
            <person name="Lipzen A."/>
            <person name="Salamov A."/>
            <person name="Henrissat B."/>
            <person name="Wiebenga A."/>
            <person name="De vries R.P."/>
            <person name="Grigoriev I.V."/>
            <person name="Mortensen U.H."/>
            <person name="Andersen M.R."/>
            <person name="Baker S.E."/>
        </authorList>
    </citation>
    <scope>NUCLEOTIDE SEQUENCE [LARGE SCALE GENOMIC DNA]</scope>
    <source>
        <strain evidence="1 2">CBS 139.54b</strain>
    </source>
</reference>
<organism evidence="1 2">
    <name type="scientific">Aspergillus welwitschiae</name>
    <dbReference type="NCBI Taxonomy" id="1341132"/>
    <lineage>
        <taxon>Eukaryota</taxon>
        <taxon>Fungi</taxon>
        <taxon>Dikarya</taxon>
        <taxon>Ascomycota</taxon>
        <taxon>Pezizomycotina</taxon>
        <taxon>Eurotiomycetes</taxon>
        <taxon>Eurotiomycetidae</taxon>
        <taxon>Eurotiales</taxon>
        <taxon>Aspergillaceae</taxon>
        <taxon>Aspergillus</taxon>
        <taxon>Aspergillus subgen. Circumdati</taxon>
    </lineage>
</organism>
<evidence type="ECO:0000313" key="1">
    <source>
        <dbReference type="EMBL" id="RDH28300.1"/>
    </source>
</evidence>
<dbReference type="EMBL" id="KZ852078">
    <property type="protein sequence ID" value="RDH28300.1"/>
    <property type="molecule type" value="Genomic_DNA"/>
</dbReference>
<keyword evidence="2" id="KW-1185">Reference proteome</keyword>
<sequence>MCTPRVIMVTSEIPRGLQHMLDAETSVCRSSQDVSSTQVLVDEGKVKAQTWITPSLTCVITV</sequence>
<proteinExistence type="predicted"/>
<dbReference type="RefSeq" id="XP_026621322.1">
    <property type="nucleotide sequence ID" value="XM_026767980.1"/>
</dbReference>
<protein>
    <submittedName>
        <fullName evidence="1">Uncharacterized protein</fullName>
    </submittedName>
</protein>
<gene>
    <name evidence="1" type="ORF">BDQ94DRAFT_152489</name>
</gene>
<dbReference type="GeneID" id="38136336"/>
<dbReference type="AlphaFoldDB" id="A0A3F3PMX5"/>